<dbReference type="PANTHER" id="PTHR11638:SF18">
    <property type="entry name" value="HEAT SHOCK PROTEIN 104"/>
    <property type="match status" value="1"/>
</dbReference>
<feature type="compositionally biased region" description="Gly residues" evidence="5">
    <location>
        <begin position="32"/>
        <end position="49"/>
    </location>
</feature>
<evidence type="ECO:0000313" key="9">
    <source>
        <dbReference type="Proteomes" id="UP001597182"/>
    </source>
</evidence>
<dbReference type="PRINTS" id="PR00300">
    <property type="entry name" value="CLPPROTEASEA"/>
</dbReference>
<keyword evidence="8" id="KW-0645">Protease</keyword>
<dbReference type="Pfam" id="PF00004">
    <property type="entry name" value="AAA"/>
    <property type="match status" value="1"/>
</dbReference>
<dbReference type="CDD" id="cd19499">
    <property type="entry name" value="RecA-like_ClpB_Hsp104-like"/>
    <property type="match status" value="1"/>
</dbReference>
<dbReference type="CDD" id="cd00009">
    <property type="entry name" value="AAA"/>
    <property type="match status" value="1"/>
</dbReference>
<protein>
    <submittedName>
        <fullName evidence="8">ATP-dependent Clp protease ATP-binding subunit</fullName>
    </submittedName>
</protein>
<dbReference type="SUPFAM" id="SSF52540">
    <property type="entry name" value="P-loop containing nucleoside triphosphate hydrolases"/>
    <property type="match status" value="2"/>
</dbReference>
<name>A0ABW3VQM0_9PSEU</name>
<keyword evidence="4" id="KW-0143">Chaperone</keyword>
<dbReference type="InterPro" id="IPR001270">
    <property type="entry name" value="ClpA/B"/>
</dbReference>
<evidence type="ECO:0000313" key="8">
    <source>
        <dbReference type="EMBL" id="MFD1237472.1"/>
    </source>
</evidence>
<evidence type="ECO:0000256" key="5">
    <source>
        <dbReference type="SAM" id="MobiDB-lite"/>
    </source>
</evidence>
<dbReference type="InterPro" id="IPR050130">
    <property type="entry name" value="ClpA_ClpB"/>
</dbReference>
<evidence type="ECO:0000259" key="6">
    <source>
        <dbReference type="SMART" id="SM00382"/>
    </source>
</evidence>
<dbReference type="Pfam" id="PF10431">
    <property type="entry name" value="ClpB_D2-small"/>
    <property type="match status" value="1"/>
</dbReference>
<dbReference type="Pfam" id="PF17871">
    <property type="entry name" value="AAA_lid_9"/>
    <property type="match status" value="1"/>
</dbReference>
<evidence type="ECO:0000256" key="1">
    <source>
        <dbReference type="ARBA" id="ARBA00022737"/>
    </source>
</evidence>
<dbReference type="SMART" id="SM00382">
    <property type="entry name" value="AAA"/>
    <property type="match status" value="2"/>
</dbReference>
<dbReference type="InterPro" id="IPR003593">
    <property type="entry name" value="AAA+_ATPase"/>
</dbReference>
<dbReference type="Gene3D" id="3.40.50.300">
    <property type="entry name" value="P-loop containing nucleotide triphosphate hydrolases"/>
    <property type="match status" value="3"/>
</dbReference>
<dbReference type="GO" id="GO:0006508">
    <property type="term" value="P:proteolysis"/>
    <property type="evidence" value="ECO:0007669"/>
    <property type="project" value="UniProtKB-KW"/>
</dbReference>
<keyword evidence="9" id="KW-1185">Reference proteome</keyword>
<reference evidence="9" key="1">
    <citation type="journal article" date="2019" name="Int. J. Syst. Evol. Microbiol.">
        <title>The Global Catalogue of Microorganisms (GCM) 10K type strain sequencing project: providing services to taxonomists for standard genome sequencing and annotation.</title>
        <authorList>
            <consortium name="The Broad Institute Genomics Platform"/>
            <consortium name="The Broad Institute Genome Sequencing Center for Infectious Disease"/>
            <person name="Wu L."/>
            <person name="Ma J."/>
        </authorList>
    </citation>
    <scope>NUCLEOTIDE SEQUENCE [LARGE SCALE GENOMIC DNA]</scope>
    <source>
        <strain evidence="9">CCUG 49018</strain>
    </source>
</reference>
<dbReference type="GO" id="GO:0008233">
    <property type="term" value="F:peptidase activity"/>
    <property type="evidence" value="ECO:0007669"/>
    <property type="project" value="UniProtKB-KW"/>
</dbReference>
<dbReference type="Gene3D" id="1.10.8.60">
    <property type="match status" value="1"/>
</dbReference>
<feature type="domain" description="AAA+ ATPase" evidence="6">
    <location>
        <begin position="438"/>
        <end position="596"/>
    </location>
</feature>
<gene>
    <name evidence="8" type="ORF">ACFQ34_29670</name>
</gene>
<accession>A0ABW3VQM0</accession>
<proteinExistence type="predicted"/>
<dbReference type="Pfam" id="PF07724">
    <property type="entry name" value="AAA_2"/>
    <property type="match status" value="1"/>
</dbReference>
<feature type="domain" description="Clp ATPase C-terminal" evidence="7">
    <location>
        <begin position="603"/>
        <end position="692"/>
    </location>
</feature>
<feature type="region of interest" description="Disordered" evidence="5">
    <location>
        <begin position="30"/>
        <end position="71"/>
    </location>
</feature>
<comment type="caution">
    <text evidence="8">The sequence shown here is derived from an EMBL/GenBank/DDBJ whole genome shotgun (WGS) entry which is preliminary data.</text>
</comment>
<dbReference type="RefSeq" id="WP_339122580.1">
    <property type="nucleotide sequence ID" value="NZ_BAABKS010000069.1"/>
</dbReference>
<dbReference type="GO" id="GO:0005524">
    <property type="term" value="F:ATP binding"/>
    <property type="evidence" value="ECO:0007669"/>
    <property type="project" value="UniProtKB-KW"/>
</dbReference>
<dbReference type="SMART" id="SM01086">
    <property type="entry name" value="ClpB_D2-small"/>
    <property type="match status" value="1"/>
</dbReference>
<keyword evidence="1" id="KW-0677">Repeat</keyword>
<keyword evidence="8" id="KW-0378">Hydrolase</keyword>
<dbReference type="InterPro" id="IPR019489">
    <property type="entry name" value="Clp_ATPase_C"/>
</dbReference>
<dbReference type="EMBL" id="JBHTMB010000291">
    <property type="protein sequence ID" value="MFD1237472.1"/>
    <property type="molecule type" value="Genomic_DNA"/>
</dbReference>
<evidence type="ECO:0000256" key="3">
    <source>
        <dbReference type="ARBA" id="ARBA00022840"/>
    </source>
</evidence>
<evidence type="ECO:0000259" key="7">
    <source>
        <dbReference type="SMART" id="SM01086"/>
    </source>
</evidence>
<feature type="domain" description="AAA+ ATPase" evidence="6">
    <location>
        <begin position="112"/>
        <end position="254"/>
    </location>
</feature>
<evidence type="ECO:0000256" key="2">
    <source>
        <dbReference type="ARBA" id="ARBA00022741"/>
    </source>
</evidence>
<organism evidence="8 9">
    <name type="scientific">Pseudonocardia benzenivorans</name>
    <dbReference type="NCBI Taxonomy" id="228005"/>
    <lineage>
        <taxon>Bacteria</taxon>
        <taxon>Bacillati</taxon>
        <taxon>Actinomycetota</taxon>
        <taxon>Actinomycetes</taxon>
        <taxon>Pseudonocardiales</taxon>
        <taxon>Pseudonocardiaceae</taxon>
        <taxon>Pseudonocardia</taxon>
    </lineage>
</organism>
<dbReference type="InterPro" id="IPR003959">
    <property type="entry name" value="ATPase_AAA_core"/>
</dbReference>
<dbReference type="Proteomes" id="UP001597182">
    <property type="component" value="Unassembled WGS sequence"/>
</dbReference>
<dbReference type="InterPro" id="IPR041546">
    <property type="entry name" value="ClpA/ClpB_AAA_lid"/>
</dbReference>
<sequence>MAQDRPDFGPFDEIVERLIGNLGTALGDMGRGEGGSPFGGLGDLGFGDLGGERRTSEAGPQTPPAGVPRARTPRLDRFARDLTAAAAAGELDPVIGREAEIDQVLEVLARRTKNNPVLVGDPGVGKTAIVEGIAHRVADGDVPPALQGVRVLALDLAGMVAGTRYRGDFEQRLTRVIDEIVAARRQVVVFVDELHAVVGAGSAEGQAMDAGTLLKPALARGDLQLVGATTAGEYRRHIERDPALERRLAPVRVAEPDVAATVAILRGLRERYEGHHDVAIDDAALVAAAELSDRHITDRFLPDKAIDLVDRAGARARIRASRGRPAGAVEELRRAREVAVDAEDYERALQLTREIDAAEADGGTIRGGRVTVTADDVARLLAETTGIPVARLTADDRRSLLGLEDTLRRRIVGQDEAVGIVADAVRAGRAGLAHPGRPVGSFLFLGTTGVGKTELARTLAGALFGGEDALLRFDMSEYTDRASAYRLVGAPPGHAGFDEPGQLTEAVRRTPYAVVLIDEVEKAHPDVVSTLLQVLDAGRLTDSHGRTVDFTRTVVVLTSNLGAPPLLAAAGPATRDMLLAAARAHFRPEFLNRVDDVVAFRSLDDADLRRITTLLLAETTARLAAQHITLDVSSAAVDWLARRGHEPGLGARPLRRTVGRELERRLSRLLIAQDLGGGARVLVDVTGPDATALTLTAT</sequence>
<keyword evidence="3 8" id="KW-0067">ATP-binding</keyword>
<keyword evidence="2" id="KW-0547">Nucleotide-binding</keyword>
<dbReference type="PANTHER" id="PTHR11638">
    <property type="entry name" value="ATP-DEPENDENT CLP PROTEASE"/>
    <property type="match status" value="1"/>
</dbReference>
<dbReference type="InterPro" id="IPR027417">
    <property type="entry name" value="P-loop_NTPase"/>
</dbReference>
<evidence type="ECO:0000256" key="4">
    <source>
        <dbReference type="ARBA" id="ARBA00023186"/>
    </source>
</evidence>